<gene>
    <name evidence="2" type="ORF">RRG08_007988</name>
</gene>
<keyword evidence="1" id="KW-1133">Transmembrane helix</keyword>
<dbReference type="AlphaFoldDB" id="A0AAE0ZHZ9"/>
<dbReference type="SUPFAM" id="SSF54197">
    <property type="entry name" value="HIT-like"/>
    <property type="match status" value="1"/>
</dbReference>
<keyword evidence="1" id="KW-0812">Transmembrane</keyword>
<organism evidence="2 3">
    <name type="scientific">Elysia crispata</name>
    <name type="common">lettuce slug</name>
    <dbReference type="NCBI Taxonomy" id="231223"/>
    <lineage>
        <taxon>Eukaryota</taxon>
        <taxon>Metazoa</taxon>
        <taxon>Spiralia</taxon>
        <taxon>Lophotrochozoa</taxon>
        <taxon>Mollusca</taxon>
        <taxon>Gastropoda</taxon>
        <taxon>Heterobranchia</taxon>
        <taxon>Euthyneura</taxon>
        <taxon>Panpulmonata</taxon>
        <taxon>Sacoglossa</taxon>
        <taxon>Placobranchoidea</taxon>
        <taxon>Plakobranchidae</taxon>
        <taxon>Elysia</taxon>
    </lineage>
</organism>
<accession>A0AAE0ZHZ9</accession>
<comment type="caution">
    <text evidence="2">The sequence shown here is derived from an EMBL/GenBank/DDBJ whole genome shotgun (WGS) entry which is preliminary data.</text>
</comment>
<evidence type="ECO:0000313" key="2">
    <source>
        <dbReference type="EMBL" id="KAK3769585.1"/>
    </source>
</evidence>
<proteinExistence type="predicted"/>
<keyword evidence="1" id="KW-0472">Membrane</keyword>
<reference evidence="2" key="1">
    <citation type="journal article" date="2023" name="G3 (Bethesda)">
        <title>A reference genome for the long-term kleptoplast-retaining sea slug Elysia crispata morphotype clarki.</title>
        <authorList>
            <person name="Eastman K.E."/>
            <person name="Pendleton A.L."/>
            <person name="Shaikh M.A."/>
            <person name="Suttiyut T."/>
            <person name="Ogas R."/>
            <person name="Tomko P."/>
            <person name="Gavelis G."/>
            <person name="Widhalm J.R."/>
            <person name="Wisecaver J.H."/>
        </authorList>
    </citation>
    <scope>NUCLEOTIDE SEQUENCE</scope>
    <source>
        <strain evidence="2">ECLA1</strain>
    </source>
</reference>
<dbReference type="EMBL" id="JAWDGP010003903">
    <property type="protein sequence ID" value="KAK3769585.1"/>
    <property type="molecule type" value="Genomic_DNA"/>
</dbReference>
<keyword evidence="3" id="KW-1185">Reference proteome</keyword>
<dbReference type="PANTHER" id="PTHR34714">
    <property type="entry name" value="EGF-LIKE DOMAIN-CONTAINING PROTEIN"/>
    <property type="match status" value="1"/>
</dbReference>
<dbReference type="InterPro" id="IPR036265">
    <property type="entry name" value="HIT-like_sf"/>
</dbReference>
<dbReference type="PANTHER" id="PTHR34714:SF3">
    <property type="match status" value="1"/>
</dbReference>
<feature type="transmembrane region" description="Helical" evidence="1">
    <location>
        <begin position="20"/>
        <end position="36"/>
    </location>
</feature>
<dbReference type="Proteomes" id="UP001283361">
    <property type="component" value="Unassembled WGS sequence"/>
</dbReference>
<name>A0AAE0ZHZ9_9GAST</name>
<evidence type="ECO:0000313" key="3">
    <source>
        <dbReference type="Proteomes" id="UP001283361"/>
    </source>
</evidence>
<evidence type="ECO:0000256" key="1">
    <source>
        <dbReference type="SAM" id="Phobius"/>
    </source>
</evidence>
<sequence>MTDTRNSGLVRACVRRQYHILTATCVLSVFIVYLVYHNDFIQDPIWPRSHAANNKTNPSQARPLNGVHNIQMDVWPDFSLHLLNHGGFKETCLPQDTELSIAGLPEFLKGWAKSSDKKCKNLYARFSAIYTVEKRYGNVKMPKSFEPKVRGWLGNKEELFKELFHQEIIHMVNTYTRETTVFNPLRDKRPVTKPKESEEDYIKRITQESRATCDFCKYKNFTAEHTFGREETKLSFTASNIFKLDTLHAVVAMKDHDPINWSFEQFMDMMLLTVKWLEKANIDEPSAVYPAIIWDLLPKSGSSQLHPHDQVFLSPNRYQGMVETWRRAAQDYFSDFQSNYFSDLVSIYSALGLVAKHRSAVVLASLTPRKDNEVIIIAAKADKDFFELIYFVLRAYIDDLKKYSFSLGGGFPAMSPDAKAGRIPAFVRVITRGVTTEIRTDISALELFTATNVNIDPYKVIADIRLSVKKRAPPQ</sequence>
<protein>
    <submittedName>
        <fullName evidence="2">Uncharacterized protein</fullName>
    </submittedName>
</protein>